<dbReference type="EMBL" id="BAZW01000040">
    <property type="protein sequence ID" value="GAO31199.1"/>
    <property type="molecule type" value="Genomic_DNA"/>
</dbReference>
<dbReference type="InterPro" id="IPR026444">
    <property type="entry name" value="Secre_tail"/>
</dbReference>
<feature type="signal peptide" evidence="1">
    <location>
        <begin position="1"/>
        <end position="25"/>
    </location>
</feature>
<dbReference type="AlphaFoldDB" id="A0A0E9M125"/>
<protein>
    <recommendedName>
        <fullName evidence="2">Secretion system C-terminal sorting domain-containing protein</fullName>
    </recommendedName>
</protein>
<accession>A0A0E9M125</accession>
<dbReference type="Pfam" id="PF18962">
    <property type="entry name" value="Por_Secre_tail"/>
    <property type="match status" value="1"/>
</dbReference>
<evidence type="ECO:0000256" key="1">
    <source>
        <dbReference type="SAM" id="SignalP"/>
    </source>
</evidence>
<evidence type="ECO:0000259" key="2">
    <source>
        <dbReference type="Pfam" id="PF18962"/>
    </source>
</evidence>
<evidence type="ECO:0000313" key="4">
    <source>
        <dbReference type="Proteomes" id="UP000032900"/>
    </source>
</evidence>
<gene>
    <name evidence="3" type="ORF">JCM15548_13545</name>
</gene>
<dbReference type="Proteomes" id="UP000032900">
    <property type="component" value="Unassembled WGS sequence"/>
</dbReference>
<keyword evidence="4" id="KW-1185">Reference proteome</keyword>
<proteinExistence type="predicted"/>
<dbReference type="NCBIfam" id="TIGR04183">
    <property type="entry name" value="Por_Secre_tail"/>
    <property type="match status" value="1"/>
</dbReference>
<feature type="chain" id="PRO_5002428791" description="Secretion system C-terminal sorting domain-containing protein" evidence="1">
    <location>
        <begin position="26"/>
        <end position="416"/>
    </location>
</feature>
<reference evidence="3 4" key="1">
    <citation type="journal article" date="2015" name="Microbes Environ.">
        <title>Distribution and evolution of nitrogen fixation genes in the phylum bacteroidetes.</title>
        <authorList>
            <person name="Inoue J."/>
            <person name="Oshima K."/>
            <person name="Suda W."/>
            <person name="Sakamoto M."/>
            <person name="Iino T."/>
            <person name="Noda S."/>
            <person name="Hongoh Y."/>
            <person name="Hattori M."/>
            <person name="Ohkuma M."/>
        </authorList>
    </citation>
    <scope>NUCLEOTIDE SEQUENCE [LARGE SCALE GENOMIC DNA]</scope>
    <source>
        <strain evidence="3">JCM 15548</strain>
    </source>
</reference>
<dbReference type="OrthoDB" id="9803752at2"/>
<dbReference type="RefSeq" id="WP_062127053.1">
    <property type="nucleotide sequence ID" value="NZ_BAZW01000040.1"/>
</dbReference>
<keyword evidence="1" id="KW-0732">Signal</keyword>
<evidence type="ECO:0000313" key="3">
    <source>
        <dbReference type="EMBL" id="GAO31199.1"/>
    </source>
</evidence>
<name>A0A0E9M125_9BACT</name>
<feature type="domain" description="Secretion system C-terminal sorting" evidence="2">
    <location>
        <begin position="347"/>
        <end position="410"/>
    </location>
</feature>
<organism evidence="3 4">
    <name type="scientific">Geofilum rubicundum JCM 15548</name>
    <dbReference type="NCBI Taxonomy" id="1236989"/>
    <lineage>
        <taxon>Bacteria</taxon>
        <taxon>Pseudomonadati</taxon>
        <taxon>Bacteroidota</taxon>
        <taxon>Bacteroidia</taxon>
        <taxon>Marinilabiliales</taxon>
        <taxon>Marinilabiliaceae</taxon>
        <taxon>Geofilum</taxon>
    </lineage>
</organism>
<sequence length="416" mass="44577">MKTDLLKKAFALIALAGLFGTNSFAIDKTKAEATATAIVGENTIVYTLTHGAFRNNGDGELIENWAIGGQNGQDLGVISSISIEDFTVATITVTGEIENYSAYTLQPNSAAIELFFYAPDETSITLIERAEAMATAVEGHTDITYTLSKGQFVESLSTELASNWTIDGQDGQDLGAITSISMESLTVATITVTGQIENYSSYTIQPAKEIIEAPHAQPNPVAVIVQPIAKAQAQAVENSYTIEFALTAGLFSSMEQRGGGLYCENPSNWVIGGLEGQYLGDISSISVSDDRKSAVLTVTNSIELTYHYTIRPLSTAIASPHASPHEVAIQVSVSTSNQNREISNLSVFPNPSNGVFSISSDNAYVLEVFNIQDVCVKKQEIASGVSIINIQHENSGAYILKLRNEEVVKTITVIKN</sequence>
<dbReference type="STRING" id="1236989.JCM15548_13545"/>
<comment type="caution">
    <text evidence="3">The sequence shown here is derived from an EMBL/GenBank/DDBJ whole genome shotgun (WGS) entry which is preliminary data.</text>
</comment>